<keyword evidence="2" id="KW-1133">Transmembrane helix</keyword>
<evidence type="ECO:0000256" key="1">
    <source>
        <dbReference type="SAM" id="MobiDB-lite"/>
    </source>
</evidence>
<gene>
    <name evidence="3" type="ORF">FHS55_004484</name>
</gene>
<accession>A0A839ZG88</accession>
<feature type="region of interest" description="Disordered" evidence="1">
    <location>
        <begin position="394"/>
        <end position="416"/>
    </location>
</feature>
<protein>
    <submittedName>
        <fullName evidence="3">HlyD family secretion protein</fullName>
    </submittedName>
</protein>
<dbReference type="AlphaFoldDB" id="A0A839ZG88"/>
<dbReference type="RefSeq" id="WP_210287129.1">
    <property type="nucleotide sequence ID" value="NZ_JACICD010000015.1"/>
</dbReference>
<dbReference type="EMBL" id="JACICD010000015">
    <property type="protein sequence ID" value="MBB3773839.1"/>
    <property type="molecule type" value="Genomic_DNA"/>
</dbReference>
<dbReference type="Gene3D" id="2.40.50.100">
    <property type="match status" value="1"/>
</dbReference>
<evidence type="ECO:0000256" key="2">
    <source>
        <dbReference type="SAM" id="Phobius"/>
    </source>
</evidence>
<dbReference type="Gene3D" id="2.40.30.170">
    <property type="match status" value="1"/>
</dbReference>
<comment type="caution">
    <text evidence="3">The sequence shown here is derived from an EMBL/GenBank/DDBJ whole genome shotgun (WGS) entry which is preliminary data.</text>
</comment>
<feature type="transmembrane region" description="Helical" evidence="2">
    <location>
        <begin position="88"/>
        <end position="106"/>
    </location>
</feature>
<dbReference type="SUPFAM" id="SSF111369">
    <property type="entry name" value="HlyD-like secretion proteins"/>
    <property type="match status" value="1"/>
</dbReference>
<evidence type="ECO:0000313" key="3">
    <source>
        <dbReference type="EMBL" id="MBB3773839.1"/>
    </source>
</evidence>
<evidence type="ECO:0000313" key="4">
    <source>
        <dbReference type="Proteomes" id="UP000533469"/>
    </source>
</evidence>
<dbReference type="Gene3D" id="1.10.287.470">
    <property type="entry name" value="Helix hairpin bin"/>
    <property type="match status" value="1"/>
</dbReference>
<dbReference type="Proteomes" id="UP000533469">
    <property type="component" value="Unassembled WGS sequence"/>
</dbReference>
<dbReference type="PANTHER" id="PTHR30438:SF2">
    <property type="entry name" value="MEMBRANE PROTEIN"/>
    <property type="match status" value="1"/>
</dbReference>
<proteinExistence type="predicted"/>
<sequence length="416" mass="45494">MNAAAYLDARDCHWWIDLNERDSFEIPVWLALGVSVGCAGEFPSRNPAGVSWRPNLRFAPHLTFKDPIVTTVPSKDAKPSWRGNAARILPILVIALAAGTGGAWYWRQSQQGKLPEGLVSGNGRIESDQVDIAAKSAGRVREVLAREGDLVAAGQVLARIDTAELQAQRAKYAADVTYEEASMLEAKATVAQRQAELTLKEAKLRRALKLVVTGAVSEESRDEAQSEHDSARAVLEAAERTVTARERSVVAAQALVDQIDAQIADTILVAPVQGRVLYRLANPGEVVSAGGKVLTIVNLSEIYMEIYLPSEKAMRVTIGSPARIVFDGADFAVPAKVSFVSPDAQFTPKQVETRSERDKLMFRVKLRMPPSLIERHLDQVKTGTRGVGYVRLDPNPPDWPDFLQKRVQGDPVDAED</sequence>
<name>A0A839ZG88_9HYPH</name>
<keyword evidence="2" id="KW-0472">Membrane</keyword>
<dbReference type="PANTHER" id="PTHR30438">
    <property type="entry name" value="36 KDA ANTIGEN-RELATED"/>
    <property type="match status" value="1"/>
</dbReference>
<keyword evidence="4" id="KW-1185">Reference proteome</keyword>
<organism evidence="3 4">
    <name type="scientific">Ancylobacter tetraedralis</name>
    <dbReference type="NCBI Taxonomy" id="217068"/>
    <lineage>
        <taxon>Bacteria</taxon>
        <taxon>Pseudomonadati</taxon>
        <taxon>Pseudomonadota</taxon>
        <taxon>Alphaproteobacteria</taxon>
        <taxon>Hyphomicrobiales</taxon>
        <taxon>Xanthobacteraceae</taxon>
        <taxon>Ancylobacter</taxon>
    </lineage>
</organism>
<reference evidence="3 4" key="1">
    <citation type="submission" date="2020-08" db="EMBL/GenBank/DDBJ databases">
        <title>Genomic Encyclopedia of Type Strains, Phase IV (KMG-IV): sequencing the most valuable type-strain genomes for metagenomic binning, comparative biology and taxonomic classification.</title>
        <authorList>
            <person name="Goeker M."/>
        </authorList>
    </citation>
    <scope>NUCLEOTIDE SEQUENCE [LARGE SCALE GENOMIC DNA]</scope>
    <source>
        <strain evidence="3 4">DSM 5895</strain>
    </source>
</reference>
<keyword evidence="2" id="KW-0812">Transmembrane</keyword>
<dbReference type="GO" id="GO:0005886">
    <property type="term" value="C:plasma membrane"/>
    <property type="evidence" value="ECO:0007669"/>
    <property type="project" value="TreeGrafter"/>
</dbReference>